<evidence type="ECO:0000313" key="1">
    <source>
        <dbReference type="EMBL" id="EHP31292.1"/>
    </source>
</evidence>
<dbReference type="STRING" id="929558.SMGD1_2770"/>
<dbReference type="OrthoDB" id="5334393at2"/>
<dbReference type="AlphaFoldDB" id="H1FTI3"/>
<protein>
    <submittedName>
        <fullName evidence="1">Uncharacterized protein</fullName>
    </submittedName>
</protein>
<dbReference type="eggNOG" id="ENOG50319Q6">
    <property type="taxonomic scope" value="Bacteria"/>
</dbReference>
<dbReference type="Proteomes" id="UP000006431">
    <property type="component" value="Unassembled WGS sequence"/>
</dbReference>
<evidence type="ECO:0000313" key="2">
    <source>
        <dbReference type="Proteomes" id="UP000006431"/>
    </source>
</evidence>
<accession>H1FTI3</accession>
<proteinExistence type="predicted"/>
<dbReference type="HOGENOM" id="CLU_1488303_0_0_7"/>
<gene>
    <name evidence="1" type="ORF">SMGD1_2770</name>
</gene>
<comment type="caution">
    <text evidence="1">The sequence shown here is derived from an EMBL/GenBank/DDBJ whole genome shotgun (WGS) entry which is preliminary data.</text>
</comment>
<sequence length="181" mass="20937">MKKLIFLSLIFVNMLYGYSYNDILLKAQASIFPKIMLLDKNIENKLVDGKIVYTIAYDKSDISIAQEISKFINKNFDGYFDKYLYQINLVEFSDLSSDTKASAIYTLNSDEHIDKVANIAREKGVIAFSYDIENLKKGLLFSMMLEKSTVLYLNKEDLNKTKIDFVDSLLQMVRFIDKNDL</sequence>
<dbReference type="EMBL" id="AFRZ01000001">
    <property type="protein sequence ID" value="EHP31292.1"/>
    <property type="molecule type" value="Genomic_DNA"/>
</dbReference>
<dbReference type="PATRIC" id="fig|929558.5.peg.2760"/>
<reference evidence="1 2" key="1">
    <citation type="journal article" date="2012" name="Proc. Natl. Acad. Sci. U.S.A.">
        <title>Genome and physiology of a model Epsilonproteobacterium responsible for sulfide detoxification in marine oxygen depletion zones.</title>
        <authorList>
            <person name="Grote J."/>
            <person name="Schott T."/>
            <person name="Bruckner C.G."/>
            <person name="Glockner F.O."/>
            <person name="Jost G."/>
            <person name="Teeling H."/>
            <person name="Labrenz M."/>
            <person name="Jurgens K."/>
        </authorList>
    </citation>
    <scope>NUCLEOTIDE SEQUENCE [LARGE SCALE GENOMIC DNA]</scope>
    <source>
        <strain evidence="1 2">GD1</strain>
    </source>
</reference>
<organism evidence="1 2">
    <name type="scientific">Sulfurimonas gotlandica (strain DSM 19862 / JCM 16533 / GD1)</name>
    <dbReference type="NCBI Taxonomy" id="929558"/>
    <lineage>
        <taxon>Bacteria</taxon>
        <taxon>Pseudomonadati</taxon>
        <taxon>Campylobacterota</taxon>
        <taxon>Epsilonproteobacteria</taxon>
        <taxon>Campylobacterales</taxon>
        <taxon>Sulfurimonadaceae</taxon>
        <taxon>Sulfurimonas</taxon>
    </lineage>
</organism>
<keyword evidence="2" id="KW-1185">Reference proteome</keyword>
<name>H1FTI3_SULGG</name>
<dbReference type="RefSeq" id="WP_008341592.1">
    <property type="nucleotide sequence ID" value="NZ_AFRZ01000001.1"/>
</dbReference>